<dbReference type="GO" id="GO:0051537">
    <property type="term" value="F:2 iron, 2 sulfur cluster binding"/>
    <property type="evidence" value="ECO:0007669"/>
    <property type="project" value="UniProtKB-KW"/>
</dbReference>
<dbReference type="InterPro" id="IPR001663">
    <property type="entry name" value="Rng_hydr_dOase-A"/>
</dbReference>
<gene>
    <name evidence="10" type="ORF">SAMN04490239_4150</name>
</gene>
<dbReference type="SUPFAM" id="SSF55961">
    <property type="entry name" value="Bet v1-like"/>
    <property type="match status" value="1"/>
</dbReference>
<evidence type="ECO:0000256" key="5">
    <source>
        <dbReference type="ARBA" id="ARBA00023002"/>
    </source>
</evidence>
<keyword evidence="7" id="KW-0411">Iron-sulfur</keyword>
<organism evidence="10 11">
    <name type="scientific">Rhodococcus koreensis</name>
    <dbReference type="NCBI Taxonomy" id="99653"/>
    <lineage>
        <taxon>Bacteria</taxon>
        <taxon>Bacillati</taxon>
        <taxon>Actinomycetota</taxon>
        <taxon>Actinomycetes</taxon>
        <taxon>Mycobacteriales</taxon>
        <taxon>Nocardiaceae</taxon>
        <taxon>Rhodococcus</taxon>
    </lineage>
</organism>
<evidence type="ECO:0000256" key="7">
    <source>
        <dbReference type="ARBA" id="ARBA00023014"/>
    </source>
</evidence>
<dbReference type="InterPro" id="IPR017941">
    <property type="entry name" value="Rieske_2Fe-2S"/>
</dbReference>
<dbReference type="PROSITE" id="PS00570">
    <property type="entry name" value="RING_HYDROXYL_ALPHA"/>
    <property type="match status" value="1"/>
</dbReference>
<sequence>MTRVTADVTRVSRRSYWGRDEFDSEMERVFGRCWLFAAHESEIPSPGDYVTRKLGGEDVIVVRDETGDVRILLNSCTHRGNQLCRADMGNSSHFRCSYHGWTFSNKGTLRGVPERKQVFDADFDKSKYNLVGPPNVDVFHGLIFASWDPEAPSLLDELGDMAWYLEAVLDKAGDLQVVGPPARALVRTNWKLGAENFAGDGYHLGTTHKSPIDLGTYLNTEAFPQLDDVSMDAMRGRCIVAGNGHTLRVQHYGLETDEPVFLGYPEERWADIASGLDPRQADLMSRISVLHGNVFPNLSFIDAAALYSGDDTPAVSYVQLRQWQPVDEMHCELIMFALVPRWYDEEQRAHSQRANLRMVGLAGIFDTDDFQNWTSVADMSRGRVSQSTDFVYAGGVGIKPADDVGWPGAVYDVDHSEVNQREMFRRWSELLDDDSICTRTTGTADQC</sequence>
<protein>
    <submittedName>
        <fullName evidence="10">Ring hydroxylating alpha subunit (Catalytic domain)</fullName>
    </submittedName>
</protein>
<dbReference type="PRINTS" id="PR00090">
    <property type="entry name" value="RNGDIOXGNASE"/>
</dbReference>
<dbReference type="Gene3D" id="2.102.10.10">
    <property type="entry name" value="Rieske [2Fe-2S] iron-sulphur domain"/>
    <property type="match status" value="1"/>
</dbReference>
<dbReference type="InterPro" id="IPR015879">
    <property type="entry name" value="Ring_hydroxy_dOase_asu_C_dom"/>
</dbReference>
<evidence type="ECO:0000256" key="3">
    <source>
        <dbReference type="ARBA" id="ARBA00022723"/>
    </source>
</evidence>
<evidence type="ECO:0000259" key="9">
    <source>
        <dbReference type="PROSITE" id="PS51296"/>
    </source>
</evidence>
<evidence type="ECO:0000313" key="11">
    <source>
        <dbReference type="Proteomes" id="UP000183561"/>
    </source>
</evidence>
<dbReference type="GO" id="GO:0016705">
    <property type="term" value="F:oxidoreductase activity, acting on paired donors, with incorporation or reduction of molecular oxygen"/>
    <property type="evidence" value="ECO:0007669"/>
    <property type="project" value="UniProtKB-ARBA"/>
</dbReference>
<dbReference type="Proteomes" id="UP000183561">
    <property type="component" value="Unassembled WGS sequence"/>
</dbReference>
<dbReference type="SUPFAM" id="SSF50022">
    <property type="entry name" value="ISP domain"/>
    <property type="match status" value="1"/>
</dbReference>
<keyword evidence="4" id="KW-0223">Dioxygenase</keyword>
<dbReference type="PROSITE" id="PS51296">
    <property type="entry name" value="RIESKE"/>
    <property type="match status" value="1"/>
</dbReference>
<evidence type="ECO:0000256" key="4">
    <source>
        <dbReference type="ARBA" id="ARBA00022964"/>
    </source>
</evidence>
<feature type="domain" description="Rieske" evidence="9">
    <location>
        <begin position="35"/>
        <end position="130"/>
    </location>
</feature>
<dbReference type="InterPro" id="IPR015881">
    <property type="entry name" value="ARHD_Rieske_2Fe_2S"/>
</dbReference>
<dbReference type="AlphaFoldDB" id="A0A1H4SMQ8"/>
<keyword evidence="6" id="KW-0408">Iron</keyword>
<evidence type="ECO:0000313" key="10">
    <source>
        <dbReference type="EMBL" id="SEC45413.1"/>
    </source>
</evidence>
<evidence type="ECO:0000256" key="6">
    <source>
        <dbReference type="ARBA" id="ARBA00023004"/>
    </source>
</evidence>
<keyword evidence="2" id="KW-0001">2Fe-2S</keyword>
<dbReference type="Pfam" id="PF00848">
    <property type="entry name" value="Ring_hydroxyl_A"/>
    <property type="match status" value="1"/>
</dbReference>
<reference evidence="11" key="1">
    <citation type="submission" date="2016-10" db="EMBL/GenBank/DDBJ databases">
        <authorList>
            <person name="Varghese N."/>
            <person name="Submissions S."/>
        </authorList>
    </citation>
    <scope>NUCLEOTIDE SEQUENCE [LARGE SCALE GENOMIC DNA]</scope>
    <source>
        <strain evidence="11">DSM 44498</strain>
    </source>
</reference>
<evidence type="ECO:0000256" key="8">
    <source>
        <dbReference type="ARBA" id="ARBA00023027"/>
    </source>
</evidence>
<keyword evidence="3" id="KW-0479">Metal-binding</keyword>
<dbReference type="OrthoDB" id="5243643at2"/>
<dbReference type="GO" id="GO:0005506">
    <property type="term" value="F:iron ion binding"/>
    <property type="evidence" value="ECO:0007669"/>
    <property type="project" value="InterPro"/>
</dbReference>
<proteinExistence type="inferred from homology"/>
<dbReference type="PANTHER" id="PTHR43756">
    <property type="entry name" value="CHOLINE MONOOXYGENASE, CHLOROPLASTIC"/>
    <property type="match status" value="1"/>
</dbReference>
<dbReference type="Gene3D" id="3.90.380.10">
    <property type="entry name" value="Naphthalene 1,2-dioxygenase Alpha Subunit, Chain A, domain 1"/>
    <property type="match status" value="1"/>
</dbReference>
<keyword evidence="5" id="KW-0560">Oxidoreductase</keyword>
<evidence type="ECO:0000256" key="1">
    <source>
        <dbReference type="ARBA" id="ARBA00008751"/>
    </source>
</evidence>
<name>A0A1H4SMQ8_9NOCA</name>
<evidence type="ECO:0000256" key="2">
    <source>
        <dbReference type="ARBA" id="ARBA00022714"/>
    </source>
</evidence>
<dbReference type="GO" id="GO:0004497">
    <property type="term" value="F:monooxygenase activity"/>
    <property type="evidence" value="ECO:0007669"/>
    <property type="project" value="UniProtKB-ARBA"/>
</dbReference>
<comment type="similarity">
    <text evidence="1">Belongs to the bacterial ring-hydroxylating dioxygenase alpha subunit family.</text>
</comment>
<keyword evidence="11" id="KW-1185">Reference proteome</keyword>
<dbReference type="PANTHER" id="PTHR43756:SF1">
    <property type="entry name" value="3-PHENYLPROPIONATE_CINNAMIC ACID DIOXYGENASE SUBUNIT ALPHA"/>
    <property type="match status" value="1"/>
</dbReference>
<dbReference type="EMBL" id="FNSV01000005">
    <property type="protein sequence ID" value="SEC45413.1"/>
    <property type="molecule type" value="Genomic_DNA"/>
</dbReference>
<dbReference type="InterPro" id="IPR036922">
    <property type="entry name" value="Rieske_2Fe-2S_sf"/>
</dbReference>
<dbReference type="GO" id="GO:0051213">
    <property type="term" value="F:dioxygenase activity"/>
    <property type="evidence" value="ECO:0007669"/>
    <property type="project" value="UniProtKB-KW"/>
</dbReference>
<dbReference type="Pfam" id="PF00355">
    <property type="entry name" value="Rieske"/>
    <property type="match status" value="1"/>
</dbReference>
<accession>A0A1H4SMQ8</accession>
<keyword evidence="8" id="KW-0520">NAD</keyword>